<evidence type="ECO:0000256" key="1">
    <source>
        <dbReference type="ARBA" id="ARBA00022741"/>
    </source>
</evidence>
<dbReference type="Gene3D" id="1.10.40.50">
    <property type="entry name" value="Probable gtpase engc, domain 3"/>
    <property type="match status" value="1"/>
</dbReference>
<keyword evidence="3" id="KW-0694">RNA-binding</keyword>
<gene>
    <name evidence="3" type="primary">rsgA</name>
    <name evidence="6" type="ORF">A9O67_06285</name>
</gene>
<keyword evidence="3" id="KW-0699">rRNA-binding</keyword>
<reference evidence="6 7" key="1">
    <citation type="submission" date="2016-06" db="EMBL/GenBank/DDBJ databases">
        <title>Genome sequence of Tepidimonas fonticaldi PL17.</title>
        <authorList>
            <person name="Pinnaka A.K."/>
        </authorList>
    </citation>
    <scope>NUCLEOTIDE SEQUENCE [LARGE SCALE GENOMIC DNA]</scope>
    <source>
        <strain evidence="6 7">PL17</strain>
    </source>
</reference>
<dbReference type="STRING" id="1101373.A9O67_06285"/>
<organism evidence="6 7">
    <name type="scientific">Tepidimonas fonticaldi</name>
    <dbReference type="NCBI Taxonomy" id="1101373"/>
    <lineage>
        <taxon>Bacteria</taxon>
        <taxon>Pseudomonadati</taxon>
        <taxon>Pseudomonadota</taxon>
        <taxon>Betaproteobacteria</taxon>
        <taxon>Burkholderiales</taxon>
        <taxon>Tepidimonas</taxon>
    </lineage>
</organism>
<feature type="binding site" evidence="3">
    <location>
        <position position="281"/>
    </location>
    <ligand>
        <name>Zn(2+)</name>
        <dbReference type="ChEBI" id="CHEBI:29105"/>
    </ligand>
</feature>
<keyword evidence="3" id="KW-0690">Ribosome biogenesis</keyword>
<dbReference type="OrthoDB" id="9809485at2"/>
<evidence type="ECO:0000313" key="7">
    <source>
        <dbReference type="Proteomes" id="UP000091969"/>
    </source>
</evidence>
<dbReference type="NCBIfam" id="TIGR00157">
    <property type="entry name" value="ribosome small subunit-dependent GTPase A"/>
    <property type="match status" value="1"/>
</dbReference>
<keyword evidence="2 3" id="KW-0342">GTP-binding</keyword>
<dbReference type="InterPro" id="IPR004881">
    <property type="entry name" value="Ribosome_biogen_GTPase_RsgA"/>
</dbReference>
<feature type="binding site" evidence="3">
    <location>
        <position position="273"/>
    </location>
    <ligand>
        <name>Zn(2+)</name>
        <dbReference type="ChEBI" id="CHEBI:29105"/>
    </ligand>
</feature>
<dbReference type="SUPFAM" id="SSF50249">
    <property type="entry name" value="Nucleic acid-binding proteins"/>
    <property type="match status" value="1"/>
</dbReference>
<feature type="binding site" evidence="3">
    <location>
        <position position="268"/>
    </location>
    <ligand>
        <name>Zn(2+)</name>
        <dbReference type="ChEBI" id="CHEBI:29105"/>
    </ligand>
</feature>
<keyword evidence="3" id="KW-0378">Hydrolase</keyword>
<dbReference type="InterPro" id="IPR027417">
    <property type="entry name" value="P-loop_NTPase"/>
</dbReference>
<feature type="domain" description="CP-type G" evidence="5">
    <location>
        <begin position="77"/>
        <end position="244"/>
    </location>
</feature>
<comment type="subcellular location">
    <subcellularLocation>
        <location evidence="3">Cytoplasm</location>
    </subcellularLocation>
</comment>
<dbReference type="SUPFAM" id="SSF52540">
    <property type="entry name" value="P-loop containing nucleoside triphosphate hydrolases"/>
    <property type="match status" value="1"/>
</dbReference>
<dbReference type="AlphaFoldDB" id="A0A1A6DV93"/>
<dbReference type="GO" id="GO:0005737">
    <property type="term" value="C:cytoplasm"/>
    <property type="evidence" value="ECO:0007669"/>
    <property type="project" value="UniProtKB-SubCell"/>
</dbReference>
<dbReference type="Proteomes" id="UP000091969">
    <property type="component" value="Unassembled WGS sequence"/>
</dbReference>
<protein>
    <recommendedName>
        <fullName evidence="3">Small ribosomal subunit biogenesis GTPase RsgA</fullName>
        <ecNumber evidence="3">3.6.1.-</ecNumber>
    </recommendedName>
</protein>
<keyword evidence="1 3" id="KW-0547">Nucleotide-binding</keyword>
<dbReference type="GO" id="GO:0005525">
    <property type="term" value="F:GTP binding"/>
    <property type="evidence" value="ECO:0007669"/>
    <property type="project" value="UniProtKB-UniRule"/>
</dbReference>
<dbReference type="GO" id="GO:0046872">
    <property type="term" value="F:metal ion binding"/>
    <property type="evidence" value="ECO:0007669"/>
    <property type="project" value="UniProtKB-KW"/>
</dbReference>
<evidence type="ECO:0000259" key="4">
    <source>
        <dbReference type="PROSITE" id="PS50936"/>
    </source>
</evidence>
<dbReference type="Pfam" id="PF03193">
    <property type="entry name" value="RsgA_GTPase"/>
    <property type="match status" value="1"/>
</dbReference>
<dbReference type="GO" id="GO:0003924">
    <property type="term" value="F:GTPase activity"/>
    <property type="evidence" value="ECO:0007669"/>
    <property type="project" value="UniProtKB-UniRule"/>
</dbReference>
<sequence length="314" mass="34464">MNRRRDATAPLPGAHDGLVVATYGRHLLVEADDRTRTRCHPRGKRQEAVVGDRVRWTPSGDEGVVDAVLPRRNVLFRQDALRTKVFAANLDQVLVLLAAEPTFAEPQLARALIAARQAGIEPLIALNKRDVQPAFAEAWARLAPYRAMGETVLPLQLQGDDASADADLAALTERLRGRVTLVMGASGVGKSTLVNRLVPHAQADTQAISRALGTGRHTTTRTSWYWLDDGHGGALIDSPGFHEFGLHHIAPEALARWMPDLAPYVGQCRFHNCTHRREPGCAIQAAIAPHGPIAPHRWRMYQDLYEELAAARTP</sequence>
<feature type="binding site" evidence="3">
    <location>
        <begin position="184"/>
        <end position="192"/>
    </location>
    <ligand>
        <name>GTP</name>
        <dbReference type="ChEBI" id="CHEBI:37565"/>
    </ligand>
</feature>
<dbReference type="PROSITE" id="PS51721">
    <property type="entry name" value="G_CP"/>
    <property type="match status" value="1"/>
</dbReference>
<dbReference type="PROSITE" id="PS50936">
    <property type="entry name" value="ENGC_GTPASE"/>
    <property type="match status" value="1"/>
</dbReference>
<comment type="similarity">
    <text evidence="3">Belongs to the TRAFAC class YlqF/YawG GTPase family. RsgA subfamily.</text>
</comment>
<evidence type="ECO:0000259" key="5">
    <source>
        <dbReference type="PROSITE" id="PS51721"/>
    </source>
</evidence>
<comment type="cofactor">
    <cofactor evidence="3">
        <name>Zn(2+)</name>
        <dbReference type="ChEBI" id="CHEBI:29105"/>
    </cofactor>
    <text evidence="3">Binds 1 zinc ion per subunit.</text>
</comment>
<dbReference type="CDD" id="cd01854">
    <property type="entry name" value="YjeQ_EngC"/>
    <property type="match status" value="1"/>
</dbReference>
<keyword evidence="3" id="KW-0479">Metal-binding</keyword>
<dbReference type="PANTHER" id="PTHR32120">
    <property type="entry name" value="SMALL RIBOSOMAL SUBUNIT BIOGENESIS GTPASE RSGA"/>
    <property type="match status" value="1"/>
</dbReference>
<dbReference type="GO" id="GO:0019843">
    <property type="term" value="F:rRNA binding"/>
    <property type="evidence" value="ECO:0007669"/>
    <property type="project" value="UniProtKB-KW"/>
</dbReference>
<dbReference type="InterPro" id="IPR010914">
    <property type="entry name" value="RsgA_GTPase_dom"/>
</dbReference>
<comment type="subunit">
    <text evidence="3">Monomer. Associates with 30S ribosomal subunit, binds 16S rRNA.</text>
</comment>
<dbReference type="Gene3D" id="3.40.50.300">
    <property type="entry name" value="P-loop containing nucleotide triphosphate hydrolases"/>
    <property type="match status" value="1"/>
</dbReference>
<dbReference type="GO" id="GO:0042274">
    <property type="term" value="P:ribosomal small subunit biogenesis"/>
    <property type="evidence" value="ECO:0007669"/>
    <property type="project" value="UniProtKB-UniRule"/>
</dbReference>
<dbReference type="RefSeq" id="WP_068609206.1">
    <property type="nucleotide sequence ID" value="NZ_LZDH01000056.1"/>
</dbReference>
<feature type="domain" description="EngC GTPase" evidence="4">
    <location>
        <begin position="88"/>
        <end position="242"/>
    </location>
</feature>
<evidence type="ECO:0000256" key="2">
    <source>
        <dbReference type="ARBA" id="ARBA00023134"/>
    </source>
</evidence>
<keyword evidence="3" id="KW-0862">Zinc</keyword>
<dbReference type="EC" id="3.6.1.-" evidence="3"/>
<dbReference type="EMBL" id="LZDH01000056">
    <property type="protein sequence ID" value="OBS30601.1"/>
    <property type="molecule type" value="Genomic_DNA"/>
</dbReference>
<keyword evidence="7" id="KW-1185">Reference proteome</keyword>
<dbReference type="InterPro" id="IPR030378">
    <property type="entry name" value="G_CP_dom"/>
</dbReference>
<dbReference type="InterPro" id="IPR012340">
    <property type="entry name" value="NA-bd_OB-fold"/>
</dbReference>
<dbReference type="PANTHER" id="PTHR32120:SF11">
    <property type="entry name" value="SMALL RIBOSOMAL SUBUNIT BIOGENESIS GTPASE RSGA 1, MITOCHONDRIAL-RELATED"/>
    <property type="match status" value="1"/>
</dbReference>
<comment type="caution">
    <text evidence="6">The sequence shown here is derived from an EMBL/GenBank/DDBJ whole genome shotgun (WGS) entry which is preliminary data.</text>
</comment>
<accession>A0A1A6DV93</accession>
<dbReference type="HAMAP" id="MF_01820">
    <property type="entry name" value="GTPase_RsgA"/>
    <property type="match status" value="1"/>
</dbReference>
<evidence type="ECO:0000256" key="3">
    <source>
        <dbReference type="HAMAP-Rule" id="MF_01820"/>
    </source>
</evidence>
<proteinExistence type="inferred from homology"/>
<feature type="binding site" evidence="3">
    <location>
        <begin position="127"/>
        <end position="130"/>
    </location>
    <ligand>
        <name>GTP</name>
        <dbReference type="ChEBI" id="CHEBI:37565"/>
    </ligand>
</feature>
<name>A0A1A6DV93_9BURK</name>
<keyword evidence="3" id="KW-0963">Cytoplasm</keyword>
<dbReference type="Gene3D" id="2.40.50.140">
    <property type="entry name" value="Nucleic acid-binding proteins"/>
    <property type="match status" value="1"/>
</dbReference>
<feature type="binding site" evidence="3">
    <location>
        <position position="275"/>
    </location>
    <ligand>
        <name>Zn(2+)</name>
        <dbReference type="ChEBI" id="CHEBI:29105"/>
    </ligand>
</feature>
<comment type="function">
    <text evidence="3">One of several proteins that assist in the late maturation steps of the functional core of the 30S ribosomal subunit. Helps release RbfA from mature subunits. May play a role in the assembly of ribosomal proteins into the subunit. Circularly permuted GTPase that catalyzes slow GTP hydrolysis, GTPase activity is stimulated by the 30S ribosomal subunit.</text>
</comment>
<evidence type="ECO:0000313" key="6">
    <source>
        <dbReference type="EMBL" id="OBS30601.1"/>
    </source>
</evidence>